<dbReference type="EMBL" id="LUKE01000004">
    <property type="protein sequence ID" value="KYG63109.1"/>
    <property type="molecule type" value="Genomic_DNA"/>
</dbReference>
<dbReference type="RefSeq" id="WP_157684729.1">
    <property type="nucleotide sequence ID" value="NZ_LUKE01000004.1"/>
</dbReference>
<dbReference type="PANTHER" id="PTHR31459:SF2">
    <property type="entry name" value="OS03G0843300 PROTEIN"/>
    <property type="match status" value="1"/>
</dbReference>
<dbReference type="AlphaFoldDB" id="A0A150WHZ5"/>
<evidence type="ECO:0000313" key="2">
    <source>
        <dbReference type="EMBL" id="KYG63109.1"/>
    </source>
</evidence>
<evidence type="ECO:0000259" key="1">
    <source>
        <dbReference type="Pfam" id="PF03168"/>
    </source>
</evidence>
<feature type="domain" description="Late embryogenesis abundant protein LEA-2 subgroup" evidence="1">
    <location>
        <begin position="47"/>
        <end position="137"/>
    </location>
</feature>
<dbReference type="PANTHER" id="PTHR31459">
    <property type="match status" value="1"/>
</dbReference>
<dbReference type="PROSITE" id="PS51257">
    <property type="entry name" value="PROKAR_LIPOPROTEIN"/>
    <property type="match status" value="1"/>
</dbReference>
<protein>
    <recommendedName>
        <fullName evidence="1">Late embryogenesis abundant protein LEA-2 subgroup domain-containing protein</fullName>
    </recommendedName>
</protein>
<dbReference type="SUPFAM" id="SSF117070">
    <property type="entry name" value="LEA14-like"/>
    <property type="match status" value="1"/>
</dbReference>
<keyword evidence="3" id="KW-1185">Reference proteome</keyword>
<dbReference type="InterPro" id="IPR004864">
    <property type="entry name" value="LEA_2"/>
</dbReference>
<accession>A0A150WHZ5</accession>
<name>A0A150WHZ5_BDEBC</name>
<sequence length="144" mass="16021">MKKILILAIFFAVGCASLSGWKEPKVDLQDLYIKDTNLVGTTIVFVLNVENTNDREIKLDEVNYKISLDGQAFANSKTQQPVVVGPKATVPVEIPLPVRYVDLFAHLNKALNSSQIEYAIEGDAKMSFFKVPFKKQGHLRLTGP</sequence>
<organism evidence="2 3">
    <name type="scientific">Bdellovibrio bacteriovorus</name>
    <dbReference type="NCBI Taxonomy" id="959"/>
    <lineage>
        <taxon>Bacteria</taxon>
        <taxon>Pseudomonadati</taxon>
        <taxon>Bdellovibrionota</taxon>
        <taxon>Bdellovibrionia</taxon>
        <taxon>Bdellovibrionales</taxon>
        <taxon>Pseudobdellovibrionaceae</taxon>
        <taxon>Bdellovibrio</taxon>
    </lineage>
</organism>
<dbReference type="Gene3D" id="2.60.40.1820">
    <property type="match status" value="1"/>
</dbReference>
<dbReference type="Proteomes" id="UP000075320">
    <property type="component" value="Unassembled WGS sequence"/>
</dbReference>
<dbReference type="Pfam" id="PF03168">
    <property type="entry name" value="LEA_2"/>
    <property type="match status" value="1"/>
</dbReference>
<evidence type="ECO:0000313" key="3">
    <source>
        <dbReference type="Proteomes" id="UP000075320"/>
    </source>
</evidence>
<reference evidence="2 3" key="1">
    <citation type="submission" date="2016-03" db="EMBL/GenBank/DDBJ databases">
        <authorList>
            <person name="Ploux O."/>
        </authorList>
    </citation>
    <scope>NUCLEOTIDE SEQUENCE [LARGE SCALE GENOMIC DNA]</scope>
    <source>
        <strain evidence="2 3">R0</strain>
    </source>
</reference>
<gene>
    <name evidence="2" type="ORF">AZI86_15435</name>
</gene>
<dbReference type="InterPro" id="IPR045043">
    <property type="entry name" value="Lea14-like"/>
</dbReference>
<comment type="caution">
    <text evidence="2">The sequence shown here is derived from an EMBL/GenBank/DDBJ whole genome shotgun (WGS) entry which is preliminary data.</text>
</comment>
<dbReference type="OrthoDB" id="5293361at2"/>
<proteinExistence type="predicted"/>